<evidence type="ECO:0000313" key="2">
    <source>
        <dbReference type="Proteomes" id="UP000627715"/>
    </source>
</evidence>
<dbReference type="RefSeq" id="WP_229694612.1">
    <property type="nucleotide sequence ID" value="NZ_BMIY01000004.1"/>
</dbReference>
<accession>A0A917LSY3</accession>
<gene>
    <name evidence="1" type="ORF">GCM10011403_10870</name>
</gene>
<dbReference type="AlphaFoldDB" id="A0A917LSY3"/>
<comment type="caution">
    <text evidence="1">The sequence shown here is derived from an EMBL/GenBank/DDBJ whole genome shotgun (WGS) entry which is preliminary data.</text>
</comment>
<protein>
    <recommendedName>
        <fullName evidence="3">TonB C-terminal domain-containing protein</fullName>
    </recommendedName>
</protein>
<name>A0A917LSY3_9GAMM</name>
<proteinExistence type="predicted"/>
<reference evidence="1" key="2">
    <citation type="submission" date="2020-09" db="EMBL/GenBank/DDBJ databases">
        <authorList>
            <person name="Sun Q."/>
            <person name="Zhou Y."/>
        </authorList>
    </citation>
    <scope>NUCLEOTIDE SEQUENCE</scope>
    <source>
        <strain evidence="1">CGMCC 1.15425</strain>
    </source>
</reference>
<keyword evidence="2" id="KW-1185">Reference proteome</keyword>
<evidence type="ECO:0008006" key="3">
    <source>
        <dbReference type="Google" id="ProtNLM"/>
    </source>
</evidence>
<evidence type="ECO:0000313" key="1">
    <source>
        <dbReference type="EMBL" id="GGG55589.1"/>
    </source>
</evidence>
<sequence length="190" mass="21168">MAALSLLFLGYWLPDQVQETIEVREVAIAVPPPPPPPPPSVQQNVVETPVNLQIQGSGPVLQMVEVEPNIDIAPPEIPDIVTEATQWQSLEVNWDAFDLNQLDSPPSLLTALRVNFPRSLSRQGIGEVLVRLDVVIDEEGRATLVEIVENPYPALRGEIERLVRSSRFTAPQKDNESVRARFIWPVEIKS</sequence>
<dbReference type="EMBL" id="BMIY01000004">
    <property type="protein sequence ID" value="GGG55589.1"/>
    <property type="molecule type" value="Genomic_DNA"/>
</dbReference>
<dbReference type="SUPFAM" id="SSF74653">
    <property type="entry name" value="TolA/TonB C-terminal domain"/>
    <property type="match status" value="1"/>
</dbReference>
<reference evidence="1" key="1">
    <citation type="journal article" date="2014" name="Int. J. Syst. Evol. Microbiol.">
        <title>Complete genome sequence of Corynebacterium casei LMG S-19264T (=DSM 44701T), isolated from a smear-ripened cheese.</title>
        <authorList>
            <consortium name="US DOE Joint Genome Institute (JGI-PGF)"/>
            <person name="Walter F."/>
            <person name="Albersmeier A."/>
            <person name="Kalinowski J."/>
            <person name="Ruckert C."/>
        </authorList>
    </citation>
    <scope>NUCLEOTIDE SEQUENCE</scope>
    <source>
        <strain evidence="1">CGMCC 1.15425</strain>
    </source>
</reference>
<dbReference type="Proteomes" id="UP000627715">
    <property type="component" value="Unassembled WGS sequence"/>
</dbReference>
<dbReference type="Gene3D" id="3.30.1150.10">
    <property type="match status" value="1"/>
</dbReference>
<organism evidence="1 2">
    <name type="scientific">Pseudohongiella nitratireducens</name>
    <dbReference type="NCBI Taxonomy" id="1768907"/>
    <lineage>
        <taxon>Bacteria</taxon>
        <taxon>Pseudomonadati</taxon>
        <taxon>Pseudomonadota</taxon>
        <taxon>Gammaproteobacteria</taxon>
        <taxon>Pseudomonadales</taxon>
        <taxon>Pseudohongiellaceae</taxon>
        <taxon>Pseudohongiella</taxon>
    </lineage>
</organism>